<evidence type="ECO:0000256" key="1">
    <source>
        <dbReference type="ARBA" id="ARBA00002190"/>
    </source>
</evidence>
<sequence length="294" mass="34131">MYARGVSTRDIQAHLHQLYGLDVSPTLISNITDKLPPMIKEWQSRPLQTVYAVVFLDAIHYKVKQEGQVINKAAYMVVGIDLEGQKDVLGIWIGENESAKFWLNVLNELKSRGVEDILIACVDNLKGFSEAIAACYPKSDIQKCVVHQIRNSLKYVSYKDYKPITAALKPIYKASTEDAALAELDKFEEIWGSKYPLVVRSWRSNWDELATFFRYPMEMRRLIYTTNLIEGYHRQLRKVTKGKSIFPTDDSLTKMLFLATMEVTKRWTMRIQNWGQILSQLTIYFPDRIEQYVR</sequence>
<comment type="caution">
    <text evidence="7">The sequence shown here is derived from an EMBL/GenBank/DDBJ whole genome shotgun (WGS) entry which is preliminary data.</text>
</comment>
<dbReference type="PANTHER" id="PTHR33217:SF8">
    <property type="entry name" value="MUTATOR FAMILY TRANSPOSASE"/>
    <property type="match status" value="1"/>
</dbReference>
<dbReference type="NCBIfam" id="NF033543">
    <property type="entry name" value="transpos_IS256"/>
    <property type="match status" value="1"/>
</dbReference>
<dbReference type="Proteomes" id="UP000294581">
    <property type="component" value="Unassembled WGS sequence"/>
</dbReference>
<dbReference type="PANTHER" id="PTHR33217">
    <property type="entry name" value="TRANSPOSASE FOR INSERTION SEQUENCE ELEMENT IS1081"/>
    <property type="match status" value="1"/>
</dbReference>
<evidence type="ECO:0000256" key="5">
    <source>
        <dbReference type="ARBA" id="ARBA00023172"/>
    </source>
</evidence>
<dbReference type="GO" id="GO:0003677">
    <property type="term" value="F:DNA binding"/>
    <property type="evidence" value="ECO:0007669"/>
    <property type="project" value="UniProtKB-UniRule"/>
</dbReference>
<evidence type="ECO:0000256" key="6">
    <source>
        <dbReference type="RuleBase" id="RU365089"/>
    </source>
</evidence>
<name>A0A4R8LDM5_9BACL</name>
<evidence type="ECO:0000256" key="4">
    <source>
        <dbReference type="ARBA" id="ARBA00023125"/>
    </source>
</evidence>
<keyword evidence="6" id="KW-0814">Transposable element</keyword>
<keyword evidence="4 6" id="KW-0238">DNA-binding</keyword>
<evidence type="ECO:0000256" key="2">
    <source>
        <dbReference type="ARBA" id="ARBA00010961"/>
    </source>
</evidence>
<proteinExistence type="inferred from homology"/>
<keyword evidence="5 6" id="KW-0233">DNA recombination</keyword>
<keyword evidence="3 6" id="KW-0815">Transposition</keyword>
<evidence type="ECO:0000313" key="8">
    <source>
        <dbReference type="Proteomes" id="UP000294581"/>
    </source>
</evidence>
<comment type="similarity">
    <text evidence="2 6">Belongs to the transposase mutator family.</text>
</comment>
<dbReference type="GO" id="GO:0006313">
    <property type="term" value="P:DNA transposition"/>
    <property type="evidence" value="ECO:0007669"/>
    <property type="project" value="UniProtKB-UniRule"/>
</dbReference>
<protein>
    <recommendedName>
        <fullName evidence="6">Mutator family transposase</fullName>
    </recommendedName>
</protein>
<evidence type="ECO:0000256" key="3">
    <source>
        <dbReference type="ARBA" id="ARBA00022578"/>
    </source>
</evidence>
<accession>A0A4R8LDM5</accession>
<reference evidence="7 8" key="1">
    <citation type="submission" date="2019-03" db="EMBL/GenBank/DDBJ databases">
        <title>Genomic Encyclopedia of Type Strains, Phase IV (KMG-IV): sequencing the most valuable type-strain genomes for metagenomic binning, comparative biology and taxonomic classification.</title>
        <authorList>
            <person name="Goeker M."/>
        </authorList>
    </citation>
    <scope>NUCLEOTIDE SEQUENCE [LARGE SCALE GENOMIC DNA]</scope>
    <source>
        <strain evidence="7 8">DSM 17974</strain>
    </source>
</reference>
<evidence type="ECO:0000313" key="7">
    <source>
        <dbReference type="EMBL" id="TDY40229.1"/>
    </source>
</evidence>
<dbReference type="InterPro" id="IPR001207">
    <property type="entry name" value="Transposase_mutator"/>
</dbReference>
<keyword evidence="8" id="KW-1185">Reference proteome</keyword>
<dbReference type="GO" id="GO:0004803">
    <property type="term" value="F:transposase activity"/>
    <property type="evidence" value="ECO:0007669"/>
    <property type="project" value="UniProtKB-UniRule"/>
</dbReference>
<dbReference type="Pfam" id="PF00872">
    <property type="entry name" value="Transposase_mut"/>
    <property type="match status" value="1"/>
</dbReference>
<gene>
    <name evidence="7" type="ORF">C7445_12410</name>
</gene>
<comment type="function">
    <text evidence="1 6">Required for the transposition of the insertion element.</text>
</comment>
<organism evidence="7 8">
    <name type="scientific">Alicyclobacillus sacchari</name>
    <dbReference type="NCBI Taxonomy" id="392010"/>
    <lineage>
        <taxon>Bacteria</taxon>
        <taxon>Bacillati</taxon>
        <taxon>Bacillota</taxon>
        <taxon>Bacilli</taxon>
        <taxon>Bacillales</taxon>
        <taxon>Alicyclobacillaceae</taxon>
        <taxon>Alicyclobacillus</taxon>
    </lineage>
</organism>
<dbReference type="EMBL" id="SORF01000024">
    <property type="protein sequence ID" value="TDY40229.1"/>
    <property type="molecule type" value="Genomic_DNA"/>
</dbReference>
<dbReference type="AlphaFoldDB" id="A0A4R8LDM5"/>